<dbReference type="InterPro" id="IPR036390">
    <property type="entry name" value="WH_DNA-bd_sf"/>
</dbReference>
<feature type="domain" description="HTH gntR-type" evidence="4">
    <location>
        <begin position="8"/>
        <end position="76"/>
    </location>
</feature>
<organism evidence="5 6">
    <name type="scientific">Jeotgalibacillus soli</name>
    <dbReference type="NCBI Taxonomy" id="889306"/>
    <lineage>
        <taxon>Bacteria</taxon>
        <taxon>Bacillati</taxon>
        <taxon>Bacillota</taxon>
        <taxon>Bacilli</taxon>
        <taxon>Bacillales</taxon>
        <taxon>Caryophanaceae</taxon>
        <taxon>Jeotgalibacillus</taxon>
    </lineage>
</organism>
<dbReference type="SMART" id="SM00866">
    <property type="entry name" value="UTRA"/>
    <property type="match status" value="1"/>
</dbReference>
<dbReference type="OrthoDB" id="9815017at2"/>
<evidence type="ECO:0000256" key="2">
    <source>
        <dbReference type="ARBA" id="ARBA00023125"/>
    </source>
</evidence>
<dbReference type="InterPro" id="IPR000524">
    <property type="entry name" value="Tscrpt_reg_HTH_GntR"/>
</dbReference>
<dbReference type="FunFam" id="1.10.10.10:FF:000079">
    <property type="entry name" value="GntR family transcriptional regulator"/>
    <property type="match status" value="1"/>
</dbReference>
<dbReference type="Pfam" id="PF07702">
    <property type="entry name" value="UTRA"/>
    <property type="match status" value="1"/>
</dbReference>
<dbReference type="RefSeq" id="WP_041086749.1">
    <property type="nucleotide sequence ID" value="NZ_JXRP01000009.1"/>
</dbReference>
<proteinExistence type="predicted"/>
<evidence type="ECO:0000256" key="3">
    <source>
        <dbReference type="ARBA" id="ARBA00023163"/>
    </source>
</evidence>
<dbReference type="Pfam" id="PF00392">
    <property type="entry name" value="GntR"/>
    <property type="match status" value="1"/>
</dbReference>
<evidence type="ECO:0000313" key="6">
    <source>
        <dbReference type="Proteomes" id="UP000031938"/>
    </source>
</evidence>
<dbReference type="GO" id="GO:0003677">
    <property type="term" value="F:DNA binding"/>
    <property type="evidence" value="ECO:0007669"/>
    <property type="project" value="UniProtKB-KW"/>
</dbReference>
<dbReference type="InterPro" id="IPR011663">
    <property type="entry name" value="UTRA"/>
</dbReference>
<gene>
    <name evidence="5" type="ORF">KP78_10000</name>
</gene>
<dbReference type="GO" id="GO:0003700">
    <property type="term" value="F:DNA-binding transcription factor activity"/>
    <property type="evidence" value="ECO:0007669"/>
    <property type="project" value="InterPro"/>
</dbReference>
<name>A0A0C2VKY5_9BACL</name>
<dbReference type="CDD" id="cd07377">
    <property type="entry name" value="WHTH_GntR"/>
    <property type="match status" value="1"/>
</dbReference>
<dbReference type="SUPFAM" id="SSF46785">
    <property type="entry name" value="Winged helix' DNA-binding domain"/>
    <property type="match status" value="1"/>
</dbReference>
<dbReference type="InterPro" id="IPR050679">
    <property type="entry name" value="Bact_HTH_transcr_reg"/>
</dbReference>
<keyword evidence="2" id="KW-0238">DNA-binding</keyword>
<dbReference type="PANTHER" id="PTHR44846:SF1">
    <property type="entry name" value="MANNOSYL-D-GLYCERATE TRANSPORT_METABOLISM SYSTEM REPRESSOR MNGR-RELATED"/>
    <property type="match status" value="1"/>
</dbReference>
<dbReference type="PRINTS" id="PR00035">
    <property type="entry name" value="HTHGNTR"/>
</dbReference>
<evidence type="ECO:0000256" key="1">
    <source>
        <dbReference type="ARBA" id="ARBA00023015"/>
    </source>
</evidence>
<sequence length="241" mass="27233">MVDKQSPLPMYYQIEEDIKLRIKQDEFSSGDSIPSERELSEMYGVSRMTVRQAVLNLVSSGLLYREKGRGTFVAEHKIEQPLLGMTSFTEDMKARGMEPSSKLLSFTTAPSSSDIARKLSLNESDEVYIVQRIRYADAKPMAIEKTYIPIKLFPELNEAILQGSFYSFVEGVKKQTIGRATQGIEAANATEDEAELLHISVPSAVLLIERLSYLQNGVPFEVVQSIYRADRYKFISNISRQ</sequence>
<reference evidence="5 6" key="1">
    <citation type="submission" date="2015-01" db="EMBL/GenBank/DDBJ databases">
        <title>Genome sequencing of Jeotgalibacillus soli.</title>
        <authorList>
            <person name="Goh K.M."/>
            <person name="Chan K.-G."/>
            <person name="Yaakop A.S."/>
            <person name="Ee R."/>
            <person name="Gan H.M."/>
            <person name="Chan C.S."/>
        </authorList>
    </citation>
    <scope>NUCLEOTIDE SEQUENCE [LARGE SCALE GENOMIC DNA]</scope>
    <source>
        <strain evidence="5 6">P9</strain>
    </source>
</reference>
<dbReference type="InterPro" id="IPR028978">
    <property type="entry name" value="Chorismate_lyase_/UTRA_dom_sf"/>
</dbReference>
<dbReference type="GO" id="GO:0045892">
    <property type="term" value="P:negative regulation of DNA-templated transcription"/>
    <property type="evidence" value="ECO:0007669"/>
    <property type="project" value="TreeGrafter"/>
</dbReference>
<keyword evidence="3" id="KW-0804">Transcription</keyword>
<dbReference type="SUPFAM" id="SSF64288">
    <property type="entry name" value="Chorismate lyase-like"/>
    <property type="match status" value="1"/>
</dbReference>
<dbReference type="EMBL" id="JXRP01000009">
    <property type="protein sequence ID" value="KIL49532.1"/>
    <property type="molecule type" value="Genomic_DNA"/>
</dbReference>
<dbReference type="PROSITE" id="PS50949">
    <property type="entry name" value="HTH_GNTR"/>
    <property type="match status" value="1"/>
</dbReference>
<dbReference type="InterPro" id="IPR036388">
    <property type="entry name" value="WH-like_DNA-bd_sf"/>
</dbReference>
<dbReference type="PANTHER" id="PTHR44846">
    <property type="entry name" value="MANNOSYL-D-GLYCERATE TRANSPORT/METABOLISM SYSTEM REPRESSOR MNGR-RELATED"/>
    <property type="match status" value="1"/>
</dbReference>
<comment type="caution">
    <text evidence="5">The sequence shown here is derived from an EMBL/GenBank/DDBJ whole genome shotgun (WGS) entry which is preliminary data.</text>
</comment>
<dbReference type="PATRIC" id="fig|889306.3.peg.1005"/>
<evidence type="ECO:0000313" key="5">
    <source>
        <dbReference type="EMBL" id="KIL49532.1"/>
    </source>
</evidence>
<dbReference type="Gene3D" id="1.10.10.10">
    <property type="entry name" value="Winged helix-like DNA-binding domain superfamily/Winged helix DNA-binding domain"/>
    <property type="match status" value="1"/>
</dbReference>
<dbReference type="STRING" id="889306.KP78_10000"/>
<dbReference type="Proteomes" id="UP000031938">
    <property type="component" value="Unassembled WGS sequence"/>
</dbReference>
<accession>A0A0C2VKY5</accession>
<dbReference type="AlphaFoldDB" id="A0A0C2VKY5"/>
<dbReference type="SMART" id="SM00345">
    <property type="entry name" value="HTH_GNTR"/>
    <property type="match status" value="1"/>
</dbReference>
<keyword evidence="6" id="KW-1185">Reference proteome</keyword>
<keyword evidence="1" id="KW-0805">Transcription regulation</keyword>
<evidence type="ECO:0000259" key="4">
    <source>
        <dbReference type="PROSITE" id="PS50949"/>
    </source>
</evidence>
<protein>
    <recommendedName>
        <fullName evidence="4">HTH gntR-type domain-containing protein</fullName>
    </recommendedName>
</protein>
<dbReference type="Gene3D" id="3.40.1410.10">
    <property type="entry name" value="Chorismate lyase-like"/>
    <property type="match status" value="1"/>
</dbReference>